<dbReference type="InterPro" id="IPR036318">
    <property type="entry name" value="FAD-bd_PCMH-like_sf"/>
</dbReference>
<dbReference type="SMART" id="SM01091">
    <property type="entry name" value="CorC_HlyC"/>
    <property type="match status" value="1"/>
</dbReference>
<dbReference type="CDD" id="cd04590">
    <property type="entry name" value="CBS_pair_CorC_HlyC_assoc"/>
    <property type="match status" value="1"/>
</dbReference>
<dbReference type="InterPro" id="IPR016169">
    <property type="entry name" value="FAD-bd_PCMH_sub2"/>
</dbReference>
<dbReference type="Gene3D" id="3.30.465.10">
    <property type="match status" value="1"/>
</dbReference>
<keyword evidence="3" id="KW-0677">Repeat</keyword>
<dbReference type="InterPro" id="IPR000644">
    <property type="entry name" value="CBS_dom"/>
</dbReference>
<keyword evidence="13" id="KW-1185">Reference proteome</keyword>
<evidence type="ECO:0000256" key="9">
    <source>
        <dbReference type="SAM" id="Phobius"/>
    </source>
</evidence>
<evidence type="ECO:0000256" key="7">
    <source>
        <dbReference type="PROSITE-ProRule" id="PRU00703"/>
    </source>
</evidence>
<dbReference type="Pfam" id="PF00571">
    <property type="entry name" value="CBS"/>
    <property type="match status" value="2"/>
</dbReference>
<dbReference type="PANTHER" id="PTHR22777:SF17">
    <property type="entry name" value="UPF0053 PROTEIN SLL0260"/>
    <property type="match status" value="1"/>
</dbReference>
<dbReference type="AlphaFoldDB" id="A0A7W0CC35"/>
<evidence type="ECO:0000256" key="4">
    <source>
        <dbReference type="ARBA" id="ARBA00022989"/>
    </source>
</evidence>
<keyword evidence="6 8" id="KW-0472">Membrane</keyword>
<dbReference type="Pfam" id="PF03471">
    <property type="entry name" value="CorC_HlyC"/>
    <property type="match status" value="1"/>
</dbReference>
<dbReference type="PANTHER" id="PTHR22777">
    <property type="entry name" value="HEMOLYSIN-RELATED"/>
    <property type="match status" value="1"/>
</dbReference>
<evidence type="ECO:0000256" key="3">
    <source>
        <dbReference type="ARBA" id="ARBA00022737"/>
    </source>
</evidence>
<evidence type="ECO:0000256" key="2">
    <source>
        <dbReference type="ARBA" id="ARBA00022692"/>
    </source>
</evidence>
<dbReference type="SUPFAM" id="SSF56176">
    <property type="entry name" value="FAD-binding/transporter-associated domain-like"/>
    <property type="match status" value="1"/>
</dbReference>
<dbReference type="GO" id="GO:0016020">
    <property type="term" value="C:membrane"/>
    <property type="evidence" value="ECO:0007669"/>
    <property type="project" value="UniProtKB-SubCell"/>
</dbReference>
<dbReference type="Pfam" id="PF01595">
    <property type="entry name" value="CNNM"/>
    <property type="match status" value="1"/>
</dbReference>
<proteinExistence type="predicted"/>
<evidence type="ECO:0000256" key="6">
    <source>
        <dbReference type="ARBA" id="ARBA00023136"/>
    </source>
</evidence>
<dbReference type="PROSITE" id="PS51846">
    <property type="entry name" value="CNNM"/>
    <property type="match status" value="1"/>
</dbReference>
<dbReference type="EMBL" id="JACDUS010000014">
    <property type="protein sequence ID" value="MBA2882953.1"/>
    <property type="molecule type" value="Genomic_DNA"/>
</dbReference>
<feature type="transmembrane region" description="Helical" evidence="9">
    <location>
        <begin position="88"/>
        <end position="107"/>
    </location>
</feature>
<evidence type="ECO:0000313" key="12">
    <source>
        <dbReference type="EMBL" id="MBA2882953.1"/>
    </source>
</evidence>
<keyword evidence="5 7" id="KW-0129">CBS domain</keyword>
<dbReference type="SUPFAM" id="SSF54631">
    <property type="entry name" value="CBS-domain pair"/>
    <property type="match status" value="1"/>
</dbReference>
<organism evidence="12 13">
    <name type="scientific">Desulfosalsimonas propionicica</name>
    <dbReference type="NCBI Taxonomy" id="332175"/>
    <lineage>
        <taxon>Bacteria</taxon>
        <taxon>Pseudomonadati</taxon>
        <taxon>Thermodesulfobacteriota</taxon>
        <taxon>Desulfobacteria</taxon>
        <taxon>Desulfobacterales</taxon>
        <taxon>Desulfosalsimonadaceae</taxon>
        <taxon>Desulfosalsimonas</taxon>
    </lineage>
</organism>
<keyword evidence="4 8" id="KW-1133">Transmembrane helix</keyword>
<comment type="caution">
    <text evidence="12">The sequence shown here is derived from an EMBL/GenBank/DDBJ whole genome shotgun (WGS) entry which is preliminary data.</text>
</comment>
<protein>
    <submittedName>
        <fullName evidence="12">CBS domain containing-hemolysin-like protein</fullName>
    </submittedName>
</protein>
<name>A0A7W0CC35_9BACT</name>
<feature type="domain" description="CBS" evidence="10">
    <location>
        <begin position="261"/>
        <end position="318"/>
    </location>
</feature>
<dbReference type="RefSeq" id="WP_181552567.1">
    <property type="nucleotide sequence ID" value="NZ_JACDUS010000014.1"/>
</dbReference>
<evidence type="ECO:0000259" key="11">
    <source>
        <dbReference type="PROSITE" id="PS51846"/>
    </source>
</evidence>
<dbReference type="FunFam" id="3.10.580.10:FF:000002">
    <property type="entry name" value="Magnesium/cobalt efflux protein CorC"/>
    <property type="match status" value="1"/>
</dbReference>
<reference evidence="12 13" key="1">
    <citation type="submission" date="2020-07" db="EMBL/GenBank/DDBJ databases">
        <title>Genomic Encyclopedia of Type Strains, Phase IV (KMG-IV): sequencing the most valuable type-strain genomes for metagenomic binning, comparative biology and taxonomic classification.</title>
        <authorList>
            <person name="Goeker M."/>
        </authorList>
    </citation>
    <scope>NUCLEOTIDE SEQUENCE [LARGE SCALE GENOMIC DNA]</scope>
    <source>
        <strain evidence="12 13">DSM 17721</strain>
    </source>
</reference>
<feature type="transmembrane region" description="Helical" evidence="9">
    <location>
        <begin position="119"/>
        <end position="144"/>
    </location>
</feature>
<keyword evidence="2 8" id="KW-0812">Transmembrane</keyword>
<dbReference type="InterPro" id="IPR044751">
    <property type="entry name" value="Ion_transp-like_CBS"/>
</dbReference>
<dbReference type="Gene3D" id="3.10.580.10">
    <property type="entry name" value="CBS-domain"/>
    <property type="match status" value="1"/>
</dbReference>
<evidence type="ECO:0000256" key="5">
    <source>
        <dbReference type="ARBA" id="ARBA00023122"/>
    </source>
</evidence>
<comment type="subcellular location">
    <subcellularLocation>
        <location evidence="1">Membrane</location>
        <topology evidence="1">Multi-pass membrane protein</topology>
    </subcellularLocation>
</comment>
<accession>A0A7W0CC35</accession>
<sequence>MTPQFVILAVLVLLSGFFSSSETALFSISKTKARYLGNSGGRINDLIFRMKEDPHRLLSTILIGNNLVNIAASSLATAVAMHYLSSNAVGIATGIMTFLILVFGEIFPKTVATQHNVAVARVVILPLFWLSYVFLPVIWILNFIPRLAGAARGTPPVTEDELITFVDVVHEGGQINPEERELIYNIIKLDDINVSEIMTPSADMFVLERGGEPDLAKILESGYTRIPVIEGNIDHVVGLVNVKDLFKQEIRTETGVDIEKIMRAPYFVPEHKKIDQLLNQFKRKKEHAAIVVNEYGEVCGLVTLEDVLEAIVGDIVDETDIVKPPVVKIRDKEWLVLGSADISIVNSRLRMNIPESSSYETFTGFILEQIGRIPREQEQIVIGKFVVTVKEVEGNRVISFIVQRK</sequence>
<evidence type="ECO:0000256" key="8">
    <source>
        <dbReference type="PROSITE-ProRule" id="PRU01193"/>
    </source>
</evidence>
<dbReference type="InterPro" id="IPR002550">
    <property type="entry name" value="CNNM"/>
</dbReference>
<feature type="transmembrane region" description="Helical" evidence="9">
    <location>
        <begin position="57"/>
        <end position="81"/>
    </location>
</feature>
<evidence type="ECO:0000256" key="1">
    <source>
        <dbReference type="ARBA" id="ARBA00004141"/>
    </source>
</evidence>
<feature type="domain" description="CNNM transmembrane" evidence="11">
    <location>
        <begin position="1"/>
        <end position="179"/>
    </location>
</feature>
<dbReference type="GO" id="GO:0050660">
    <property type="term" value="F:flavin adenine dinucleotide binding"/>
    <property type="evidence" value="ECO:0007669"/>
    <property type="project" value="InterPro"/>
</dbReference>
<evidence type="ECO:0000313" key="13">
    <source>
        <dbReference type="Proteomes" id="UP000525298"/>
    </source>
</evidence>
<dbReference type="InterPro" id="IPR005170">
    <property type="entry name" value="Transptr-assoc_dom"/>
</dbReference>
<dbReference type="InterPro" id="IPR046342">
    <property type="entry name" value="CBS_dom_sf"/>
</dbReference>
<dbReference type="PROSITE" id="PS51371">
    <property type="entry name" value="CBS"/>
    <property type="match status" value="1"/>
</dbReference>
<dbReference type="Proteomes" id="UP000525298">
    <property type="component" value="Unassembled WGS sequence"/>
</dbReference>
<gene>
    <name evidence="12" type="ORF">HNR65_003309</name>
</gene>
<evidence type="ECO:0000259" key="10">
    <source>
        <dbReference type="PROSITE" id="PS51371"/>
    </source>
</evidence>